<evidence type="ECO:0000313" key="2">
    <source>
        <dbReference type="Proteomes" id="UP001165960"/>
    </source>
</evidence>
<dbReference type="Proteomes" id="UP001165960">
    <property type="component" value="Unassembled WGS sequence"/>
</dbReference>
<protein>
    <submittedName>
        <fullName evidence="1">Uncharacterized protein</fullName>
    </submittedName>
</protein>
<sequence length="104" mass="11394">MKLSSVIIFAAAFVTNSPLVSSAMPQGAKSLTKGNQNPKNEQNQGPLCGQNDGQCLRMFGLSKLQSGGRFRPKMAVKKLMNMASNSAYSFKTMMYNQVFRGDHK</sequence>
<keyword evidence="2" id="KW-1185">Reference proteome</keyword>
<evidence type="ECO:0000313" key="1">
    <source>
        <dbReference type="EMBL" id="KAJ9058220.1"/>
    </source>
</evidence>
<name>A0ACC2S7B0_9FUNG</name>
<comment type="caution">
    <text evidence="1">The sequence shown here is derived from an EMBL/GenBank/DDBJ whole genome shotgun (WGS) entry which is preliminary data.</text>
</comment>
<reference evidence="1" key="1">
    <citation type="submission" date="2022-04" db="EMBL/GenBank/DDBJ databases">
        <title>Genome of the entomopathogenic fungus Entomophthora muscae.</title>
        <authorList>
            <person name="Elya C."/>
            <person name="Lovett B.R."/>
            <person name="Lee E."/>
            <person name="Macias A.M."/>
            <person name="Hajek A.E."/>
            <person name="De Bivort B.L."/>
            <person name="Kasson M.T."/>
            <person name="De Fine Licht H.H."/>
            <person name="Stajich J.E."/>
        </authorList>
    </citation>
    <scope>NUCLEOTIDE SEQUENCE</scope>
    <source>
        <strain evidence="1">Berkeley</strain>
    </source>
</reference>
<organism evidence="1 2">
    <name type="scientific">Entomophthora muscae</name>
    <dbReference type="NCBI Taxonomy" id="34485"/>
    <lineage>
        <taxon>Eukaryota</taxon>
        <taxon>Fungi</taxon>
        <taxon>Fungi incertae sedis</taxon>
        <taxon>Zoopagomycota</taxon>
        <taxon>Entomophthoromycotina</taxon>
        <taxon>Entomophthoromycetes</taxon>
        <taxon>Entomophthorales</taxon>
        <taxon>Entomophthoraceae</taxon>
        <taxon>Entomophthora</taxon>
    </lineage>
</organism>
<proteinExistence type="predicted"/>
<gene>
    <name evidence="1" type="ORF">DSO57_1014656</name>
</gene>
<accession>A0ACC2S7B0</accession>
<dbReference type="EMBL" id="QTSX02005736">
    <property type="protein sequence ID" value="KAJ9058220.1"/>
    <property type="molecule type" value="Genomic_DNA"/>
</dbReference>